<evidence type="ECO:0000256" key="1">
    <source>
        <dbReference type="SAM" id="SignalP"/>
    </source>
</evidence>
<organism evidence="2 3">
    <name type="scientific">Tepidiforma bonchosmolovskayae</name>
    <dbReference type="NCBI Taxonomy" id="2601677"/>
    <lineage>
        <taxon>Bacteria</taxon>
        <taxon>Bacillati</taxon>
        <taxon>Chloroflexota</taxon>
        <taxon>Tepidiformia</taxon>
        <taxon>Tepidiformales</taxon>
        <taxon>Tepidiformaceae</taxon>
        <taxon>Tepidiforma</taxon>
    </lineage>
</organism>
<dbReference type="Proteomes" id="UP000326331">
    <property type="component" value="Chromosome"/>
</dbReference>
<reference evidence="2 3" key="2">
    <citation type="submission" date="2019-10" db="EMBL/GenBank/DDBJ databases">
        <title>Thermopilla bonchosmolovskayae gen. nov., sp. nov., a moderately thermophilic Chloroflexi bacterium from a Chukotka hot spring (Arctic, Russia), representing a novel classis Thermopillaia, which include previously uncultivated lineage OLB14.</title>
        <authorList>
            <person name="Kochetkova T.V."/>
            <person name="Zayulina K.S."/>
            <person name="Zhigarkov V.S."/>
            <person name="Minaev N.V."/>
            <person name="Novikov A."/>
            <person name="Toshchakov S.V."/>
            <person name="Elcheninov A.G."/>
            <person name="Kublanov I.V."/>
        </authorList>
    </citation>
    <scope>NUCLEOTIDE SEQUENCE [LARGE SCALE GENOMIC DNA]</scope>
    <source>
        <strain evidence="2 3">3753O</strain>
    </source>
</reference>
<proteinExistence type="predicted"/>
<dbReference type="RefSeq" id="WP_158067236.1">
    <property type="nucleotide sequence ID" value="NZ_CP042829.1"/>
</dbReference>
<keyword evidence="1" id="KW-0732">Signal</keyword>
<evidence type="ECO:0000313" key="2">
    <source>
        <dbReference type="EMBL" id="QFG03273.1"/>
    </source>
</evidence>
<protein>
    <recommendedName>
        <fullName evidence="4">Intracellular proteinase inhibitor BsuPI domain-containing protein</fullName>
    </recommendedName>
</protein>
<evidence type="ECO:0000313" key="3">
    <source>
        <dbReference type="Proteomes" id="UP000326331"/>
    </source>
</evidence>
<feature type="signal peptide" evidence="1">
    <location>
        <begin position="1"/>
        <end position="20"/>
    </location>
</feature>
<accession>A0ABX6C3L8</accession>
<evidence type="ECO:0008006" key="4">
    <source>
        <dbReference type="Google" id="ProtNLM"/>
    </source>
</evidence>
<dbReference type="EMBL" id="CP042829">
    <property type="protein sequence ID" value="QFG03273.1"/>
    <property type="molecule type" value="Genomic_DNA"/>
</dbReference>
<gene>
    <name evidence="2" type="ORF">Tbon_08185</name>
</gene>
<dbReference type="PROSITE" id="PS51257">
    <property type="entry name" value="PROKAR_LIPOPROTEIN"/>
    <property type="match status" value="1"/>
</dbReference>
<sequence length="193" mass="20339">MKRFASLAALSLLALALLSACGLKDKSYATSPSLRALIGTTTGNVAFRPPEPPPAPVEPPAGWEVTFALASFSHLENDQPSMQVVLQVRTHPGAGFELWLLDEAGQVVARWSAGATTSYVGTVCFQLELARDGEAVPLGSGEHRAIVAFREFGGQVMAARETRVTGNVPRLEGAVPAPNSPVYREALACPKGS</sequence>
<keyword evidence="3" id="KW-1185">Reference proteome</keyword>
<reference evidence="2 3" key="1">
    <citation type="submission" date="2019-08" db="EMBL/GenBank/DDBJ databases">
        <authorList>
            <person name="Toschakov S.V."/>
        </authorList>
    </citation>
    <scope>NUCLEOTIDE SEQUENCE [LARGE SCALE GENOMIC DNA]</scope>
    <source>
        <strain evidence="2 3">3753O</strain>
    </source>
</reference>
<feature type="chain" id="PRO_5045108095" description="Intracellular proteinase inhibitor BsuPI domain-containing protein" evidence="1">
    <location>
        <begin position="21"/>
        <end position="193"/>
    </location>
</feature>
<name>A0ABX6C3L8_9CHLR</name>